<proteinExistence type="predicted"/>
<comment type="caution">
    <text evidence="2">The sequence shown here is derived from an EMBL/GenBank/DDBJ whole genome shotgun (WGS) entry which is preliminary data.</text>
</comment>
<reference evidence="2 3" key="1">
    <citation type="submission" date="2021-02" db="EMBL/GenBank/DDBJ databases">
        <authorList>
            <person name="Ra J.-S."/>
        </authorList>
    </citation>
    <scope>NUCLEOTIDE SEQUENCE [LARGE SCALE GENOMIC DNA]</scope>
    <source>
        <strain evidence="2 3">MMS20-R1-14</strain>
    </source>
</reference>
<organism evidence="2 3">
    <name type="scientific">Micromonospora humida</name>
    <dbReference type="NCBI Taxonomy" id="2809018"/>
    <lineage>
        <taxon>Bacteria</taxon>
        <taxon>Bacillati</taxon>
        <taxon>Actinomycetota</taxon>
        <taxon>Actinomycetes</taxon>
        <taxon>Micromonosporales</taxon>
        <taxon>Micromonosporaceae</taxon>
        <taxon>Micromonospora</taxon>
    </lineage>
</organism>
<gene>
    <name evidence="2" type="ORF">JQX11_31190</name>
</gene>
<dbReference type="RefSeq" id="WP_204928505.1">
    <property type="nucleotide sequence ID" value="NZ_JAFEUC010000023.1"/>
</dbReference>
<protein>
    <recommendedName>
        <fullName evidence="4">DUF3426 domain-containing protein</fullName>
    </recommendedName>
</protein>
<keyword evidence="1" id="KW-1133">Transmembrane helix</keyword>
<accession>A0ABS2J2N9</accession>
<evidence type="ECO:0008006" key="4">
    <source>
        <dbReference type="Google" id="ProtNLM"/>
    </source>
</evidence>
<sequence>MPAEDAVIDLDAHRNEPVGPTTGRVRRTARPGIVLGLVAAFAAGVVLGGWGVDRSREARARQERDATVALVAVATGTSGGGVNSGGRARIEGSLAVVNAGPSPITVRSVRAESPTTVIRDLGRTRLIRAGGTGWIDVVVLFQCGEPATPEPLSVRFSVQTADGQVREARYPVAIVGSVWLDMLPMICGPR</sequence>
<evidence type="ECO:0000313" key="2">
    <source>
        <dbReference type="EMBL" id="MBM7080788.1"/>
    </source>
</evidence>
<keyword evidence="1" id="KW-0472">Membrane</keyword>
<evidence type="ECO:0000313" key="3">
    <source>
        <dbReference type="Proteomes" id="UP001518872"/>
    </source>
</evidence>
<dbReference type="EMBL" id="JAFEUC010000023">
    <property type="protein sequence ID" value="MBM7080788.1"/>
    <property type="molecule type" value="Genomic_DNA"/>
</dbReference>
<keyword evidence="3" id="KW-1185">Reference proteome</keyword>
<keyword evidence="1" id="KW-0812">Transmembrane</keyword>
<dbReference type="Proteomes" id="UP001518872">
    <property type="component" value="Unassembled WGS sequence"/>
</dbReference>
<name>A0ABS2J2N9_9ACTN</name>
<evidence type="ECO:0000256" key="1">
    <source>
        <dbReference type="SAM" id="Phobius"/>
    </source>
</evidence>
<feature type="transmembrane region" description="Helical" evidence="1">
    <location>
        <begin position="33"/>
        <end position="52"/>
    </location>
</feature>